<feature type="compositionally biased region" description="Low complexity" evidence="2">
    <location>
        <begin position="1082"/>
        <end position="1097"/>
    </location>
</feature>
<organism evidence="4 5">
    <name type="scientific">Polarella glacialis</name>
    <name type="common">Dinoflagellate</name>
    <dbReference type="NCBI Taxonomy" id="89957"/>
    <lineage>
        <taxon>Eukaryota</taxon>
        <taxon>Sar</taxon>
        <taxon>Alveolata</taxon>
        <taxon>Dinophyceae</taxon>
        <taxon>Suessiales</taxon>
        <taxon>Suessiaceae</taxon>
        <taxon>Polarella</taxon>
    </lineage>
</organism>
<feature type="domain" description="PCIF1 WW" evidence="3">
    <location>
        <begin position="176"/>
        <end position="249"/>
    </location>
</feature>
<accession>A0A813I6V9</accession>
<dbReference type="SUPFAM" id="SSF57997">
    <property type="entry name" value="Tropomyosin"/>
    <property type="match status" value="1"/>
</dbReference>
<evidence type="ECO:0000313" key="4">
    <source>
        <dbReference type="EMBL" id="CAE8646803.1"/>
    </source>
</evidence>
<dbReference type="PANTHER" id="PTHR43941:SF1">
    <property type="entry name" value="STRUCTURAL MAINTENANCE OF CHROMOSOMES PROTEIN 2"/>
    <property type="match status" value="1"/>
</dbReference>
<feature type="compositionally biased region" description="Low complexity" evidence="2">
    <location>
        <begin position="1037"/>
        <end position="1046"/>
    </location>
</feature>
<feature type="region of interest" description="Disordered" evidence="2">
    <location>
        <begin position="877"/>
        <end position="905"/>
    </location>
</feature>
<feature type="compositionally biased region" description="Gly residues" evidence="2">
    <location>
        <begin position="1098"/>
        <end position="1111"/>
    </location>
</feature>
<evidence type="ECO:0000259" key="3">
    <source>
        <dbReference type="Pfam" id="PF12237"/>
    </source>
</evidence>
<dbReference type="EMBL" id="CAJNNW010004842">
    <property type="protein sequence ID" value="CAE8646803.1"/>
    <property type="molecule type" value="Genomic_DNA"/>
</dbReference>
<gene>
    <name evidence="4" type="ORF">PGLA2088_LOCUS5124</name>
</gene>
<feature type="compositionally biased region" description="Gly residues" evidence="2">
    <location>
        <begin position="1047"/>
        <end position="1058"/>
    </location>
</feature>
<feature type="coiled-coil region" evidence="1">
    <location>
        <begin position="752"/>
        <end position="824"/>
    </location>
</feature>
<protein>
    <recommendedName>
        <fullName evidence="3">PCIF1 WW domain-containing protein</fullName>
    </recommendedName>
</protein>
<reference evidence="4" key="1">
    <citation type="submission" date="2021-02" db="EMBL/GenBank/DDBJ databases">
        <authorList>
            <person name="Dougan E. K."/>
            <person name="Rhodes N."/>
            <person name="Thang M."/>
            <person name="Chan C."/>
        </authorList>
    </citation>
    <scope>NUCLEOTIDE SEQUENCE</scope>
</reference>
<feature type="compositionally biased region" description="Low complexity" evidence="2">
    <location>
        <begin position="1675"/>
        <end position="1685"/>
    </location>
</feature>
<feature type="compositionally biased region" description="Pro residues" evidence="2">
    <location>
        <begin position="1316"/>
        <end position="1329"/>
    </location>
</feature>
<feature type="compositionally biased region" description="Low complexity" evidence="2">
    <location>
        <begin position="712"/>
        <end position="726"/>
    </location>
</feature>
<feature type="compositionally biased region" description="Pro residues" evidence="2">
    <location>
        <begin position="1544"/>
        <end position="1555"/>
    </location>
</feature>
<dbReference type="Pfam" id="PF12237">
    <property type="entry name" value="PCIF1_WW"/>
    <property type="match status" value="1"/>
</dbReference>
<feature type="non-terminal residue" evidence="4">
    <location>
        <position position="1"/>
    </location>
</feature>
<feature type="region of interest" description="Disordered" evidence="2">
    <location>
        <begin position="1259"/>
        <end position="1287"/>
    </location>
</feature>
<feature type="compositionally biased region" description="Basic and acidic residues" evidence="2">
    <location>
        <begin position="1646"/>
        <end position="1666"/>
    </location>
</feature>
<name>A0A813I6V9_POLGL</name>
<evidence type="ECO:0000313" key="5">
    <source>
        <dbReference type="Proteomes" id="UP000626109"/>
    </source>
</evidence>
<feature type="compositionally biased region" description="Gly residues" evidence="2">
    <location>
        <begin position="886"/>
        <end position="905"/>
    </location>
</feature>
<feature type="region of interest" description="Disordered" evidence="2">
    <location>
        <begin position="923"/>
        <end position="1010"/>
    </location>
</feature>
<comment type="caution">
    <text evidence="4">The sequence shown here is derived from an EMBL/GenBank/DDBJ whole genome shotgun (WGS) entry which is preliminary data.</text>
</comment>
<feature type="region of interest" description="Disordered" evidence="2">
    <location>
        <begin position="1310"/>
        <end position="1373"/>
    </location>
</feature>
<dbReference type="Proteomes" id="UP000626109">
    <property type="component" value="Unassembled WGS sequence"/>
</dbReference>
<feature type="region of interest" description="Disordered" evidence="2">
    <location>
        <begin position="1492"/>
        <end position="1716"/>
    </location>
</feature>
<feature type="region of interest" description="Disordered" evidence="2">
    <location>
        <begin position="712"/>
        <end position="751"/>
    </location>
</feature>
<feature type="compositionally biased region" description="Low complexity" evidence="2">
    <location>
        <begin position="1564"/>
        <end position="1573"/>
    </location>
</feature>
<feature type="non-terminal residue" evidence="4">
    <location>
        <position position="1716"/>
    </location>
</feature>
<feature type="region of interest" description="Disordered" evidence="2">
    <location>
        <begin position="632"/>
        <end position="666"/>
    </location>
</feature>
<evidence type="ECO:0000256" key="1">
    <source>
        <dbReference type="SAM" id="Coils"/>
    </source>
</evidence>
<feature type="region of interest" description="Disordered" evidence="2">
    <location>
        <begin position="1033"/>
        <end position="1118"/>
    </location>
</feature>
<proteinExistence type="predicted"/>
<feature type="compositionally biased region" description="Acidic residues" evidence="2">
    <location>
        <begin position="1277"/>
        <end position="1286"/>
    </location>
</feature>
<evidence type="ECO:0000256" key="2">
    <source>
        <dbReference type="SAM" id="MobiDB-lite"/>
    </source>
</evidence>
<feature type="region of interest" description="Disordered" evidence="2">
    <location>
        <begin position="1136"/>
        <end position="1172"/>
    </location>
</feature>
<dbReference type="PANTHER" id="PTHR43941">
    <property type="entry name" value="STRUCTURAL MAINTENANCE OF CHROMOSOMES PROTEIN 2"/>
    <property type="match status" value="1"/>
</dbReference>
<keyword evidence="1" id="KW-0175">Coiled coil</keyword>
<dbReference type="InterPro" id="IPR022035">
    <property type="entry name" value="PCIF1_WW"/>
</dbReference>
<sequence length="1716" mass="185460">LNNAAPEPWLPLDVPRDILYDGARIAALLDIRHLIGPRTEPQERLTHILMDHDLHPVRQGGDYLIPNAESPLWQTLQVSDAQRRSIQQRIKQIPHEALSQRVSWSGEAEVWVGRHKISCRPRDIQALDARWVPAPKDERKPLEIARLLALYSVFDNPLSNRRNGVHLGLDPEIRRHCDFELFASPLNAAVANGRFSSKWPHIEWRFGSIGSYPSVIDYLPVNSVVCINPPFTEAYLADVMARLAELKLRFRLRIAVPILDVPWRKKLQSALPSPQLLKTYYDASCETQADVLHPTLLWEVEASPSSPPLNPQEWPSLDLTKEAMAFAAKALRSPRPEDSATALKRTVQGSMALQPEETIAFLSRMAGKLVEKPVHIDEQAWRNSLVDLHLVMSCCKSLFVTLEHHREAMLRVSVEIVTCRQSRVALFWDDYWWSDDQKREAFKAIVEEKLQAVVKWKNGCVSGAPNEAMDGSDGNEAAALAEQELGEERAAREKAERALKSAELSLTSLRSEVEEAGGRATFLERSNHKLTDEVAQLRKSLDGDDKAKQLAEALSKLAVTEARLQEASEASAAGGGRGGMDAASTELAGAGLLEAQARLRDAEAELGSLRNTQKRLEGELVKERAALRALESDGAGGAGGGRGGKRAGFSEDGGSEAGSTPAALKAARAEAAEKAAVEREAEAAKGRLVAEEEAKRLSAELEEAQRELQELRAGAAGQAGADVGPDGARRNSGLLGAEDLGLGPAANSDDHEATLKENQRLLKEKMALLKQQEEELQDLHTRLEKQQNRMTAQAKNISDLKDDKEELEKMKLKILRTLHNQREQIKMLQSLAARRGMATVMEEMMQESGLTATQNSDEWSIFGRLYDDALRRQEKQRQWEANRAGGSTGGAARVGGRQVGGGGGGEVEVEAAAEVVRPCSRCGQLPAEQRGSPRERTESCHSQQGNGNGGSSGSHAAPQNQKRDRTHSMGISPSQQPLFRIEGMPVLGTSSSTMSSPGAGRERLLSGRTDSQRSIATEPGFLDHWGGAGLNLDRPVSGHSGRSGSLSGQGGAVGGGRGYPPVSSGQGEAHHLPQHQQGQPRGGSEPSPCGSESLPHLSGGGGGRHGYGGASLGPPPLGISRSSPVLNYLRQANDRSNVRKFSGGSRLGHKRQHAADKSWRAEGPGPTPSHVQSAERAAGLTGPLGCQLFGRSLQCPSSSRAATEIESKRPITFEDNMRKADWSDIFQVIASTTPREFNFPSKQLLCSIVQPLLFRSGDGAHWEEDQGSPAQRGGDTEVGDDGEDLDPEKVFQGQQKELKELDEFKVFKLQPETSPDGPPDGQPDTPPEGTPDEQPQPETPPEVRQCFEPSEEEAEQPEVTRPGSLPDINQRTGATCPYRLYGMLAQDPNQIAVAAAAVEALRRESRQLDLELEERRKRDSSADQVEALEPSLALRSFTFSAPGGGGGSADEAPCWSRSDDCVAAAEAPDAATLANEAASALEQFLRDDAEEALASKAARSEALQKEPAAGEVGGFGGEEAEEKAPREPEEAQQEEEEVSLRQAFPPPPPEPPPPCGGGEATSWSASAEQAETAVAEEEDAELDALWAQCLPEGSFPSFSSTWREPDLDPDAPLSPPLDVELKETPAALQRVGPRRGPGGASLPRPVRSDFPSEKDVASLSRRERIALLEGDAEAEASAGAGASGRPMRRPPPPAPGRRAADTSFCSGRGFPHLEEE</sequence>